<reference evidence="2" key="1">
    <citation type="journal article" date="2019" name="bioRxiv">
        <title>The Genome of the Zebra Mussel, Dreissena polymorpha: A Resource for Invasive Species Research.</title>
        <authorList>
            <person name="McCartney M.A."/>
            <person name="Auch B."/>
            <person name="Kono T."/>
            <person name="Mallez S."/>
            <person name="Zhang Y."/>
            <person name="Obille A."/>
            <person name="Becker A."/>
            <person name="Abrahante J.E."/>
            <person name="Garbe J."/>
            <person name="Badalamenti J.P."/>
            <person name="Herman A."/>
            <person name="Mangelson H."/>
            <person name="Liachko I."/>
            <person name="Sullivan S."/>
            <person name="Sone E.D."/>
            <person name="Koren S."/>
            <person name="Silverstein K.A.T."/>
            <person name="Beckman K.B."/>
            <person name="Gohl D.M."/>
        </authorList>
    </citation>
    <scope>NUCLEOTIDE SEQUENCE</scope>
    <source>
        <strain evidence="2">Duluth1</strain>
        <tissue evidence="2">Whole animal</tissue>
    </source>
</reference>
<dbReference type="InterPro" id="IPR000210">
    <property type="entry name" value="BTB/POZ_dom"/>
</dbReference>
<dbReference type="PROSITE" id="PS50097">
    <property type="entry name" value="BTB"/>
    <property type="match status" value="1"/>
</dbReference>
<dbReference type="Gene3D" id="3.30.710.10">
    <property type="entry name" value="Potassium Channel Kv1.1, Chain A"/>
    <property type="match status" value="1"/>
</dbReference>
<reference evidence="2" key="2">
    <citation type="submission" date="2020-11" db="EMBL/GenBank/DDBJ databases">
        <authorList>
            <person name="McCartney M.A."/>
            <person name="Auch B."/>
            <person name="Kono T."/>
            <person name="Mallez S."/>
            <person name="Becker A."/>
            <person name="Gohl D.M."/>
            <person name="Silverstein K.A.T."/>
            <person name="Koren S."/>
            <person name="Bechman K.B."/>
            <person name="Herman A."/>
            <person name="Abrahante J.E."/>
            <person name="Garbe J."/>
        </authorList>
    </citation>
    <scope>NUCLEOTIDE SEQUENCE</scope>
    <source>
        <strain evidence="2">Duluth1</strain>
        <tissue evidence="2">Whole animal</tissue>
    </source>
</reference>
<keyword evidence="3" id="KW-1185">Reference proteome</keyword>
<evidence type="ECO:0000259" key="1">
    <source>
        <dbReference type="PROSITE" id="PS50097"/>
    </source>
</evidence>
<dbReference type="EMBL" id="JAIWYP010000004">
    <property type="protein sequence ID" value="KAH3831992.1"/>
    <property type="molecule type" value="Genomic_DNA"/>
</dbReference>
<protein>
    <recommendedName>
        <fullName evidence="1">BTB domain-containing protein</fullName>
    </recommendedName>
</protein>
<dbReference type="Proteomes" id="UP000828390">
    <property type="component" value="Unassembled WGS sequence"/>
</dbReference>
<name>A0A9D4HGK8_DREPO</name>
<dbReference type="CDD" id="cd18186">
    <property type="entry name" value="BTB_POZ_ZBTB_KLHL-like"/>
    <property type="match status" value="1"/>
</dbReference>
<comment type="caution">
    <text evidence="2">The sequence shown here is derived from an EMBL/GenBank/DDBJ whole genome shotgun (WGS) entry which is preliminary data.</text>
</comment>
<proteinExistence type="predicted"/>
<gene>
    <name evidence="2" type="ORF">DPMN_105266</name>
</gene>
<dbReference type="AlphaFoldDB" id="A0A9D4HGK8"/>
<dbReference type="PANTHER" id="PTHR45632">
    <property type="entry name" value="LD33804P"/>
    <property type="match status" value="1"/>
</dbReference>
<dbReference type="SMART" id="SM00225">
    <property type="entry name" value="BTB"/>
    <property type="match status" value="1"/>
</dbReference>
<dbReference type="SUPFAM" id="SSF54695">
    <property type="entry name" value="POZ domain"/>
    <property type="match status" value="1"/>
</dbReference>
<dbReference type="Pfam" id="PF00651">
    <property type="entry name" value="BTB"/>
    <property type="match status" value="1"/>
</dbReference>
<feature type="domain" description="BTB" evidence="1">
    <location>
        <begin position="27"/>
        <end position="84"/>
    </location>
</feature>
<sequence>MDICDVYKPKFSLVDLRKQVQEQSSVCDFTIKVGTWSRRFHSSVLINSPFFKRLIDGYLSRKQARIELNGYTATTVETAVTFLYGLTPNVCEKRLTELFDLAEFLMIPNLKALCVKHAENIPVNIDNLKNLLELSSLYEFENRSVSQYVKSYLNEILQSDVLISATNEFIEELFTNETLRYVSMDTRLQFLIRRSQVCGTARTSIQTLLRLINLNEISASTLLLAMEAFVIDDLKQISPEVQKKTYPLTPRDCIVIFKSHSSEPYKLFDISNDQWFNASFSLDLDKASDVKYIFFFSSQPHKYGVCLLSKIQIVNLSECSSRFIEFPNDGHGSFSHICANETTVFVCKSNIINKQSKKDLPEWERELLKQWALFWTDTPYDEDLKFEVYVGTYHDYSMNIHIESKFSLKSNRGLKMYINESNICIFITHENIILYNAITYELDTIDIKASFNDNVVPLKDGFVIHGVKRAICIQRVFGPNLKCRFRIRTFDLPGSNLGDMINPCSIFHYRLVGDLWLRHRVTNSEDIFEKATERYSLHWIADLGLMKWERMTAVDEDLLRKLFSYEQNVLLMTIPSENLRCHIYCPHCKALEM</sequence>
<evidence type="ECO:0000313" key="2">
    <source>
        <dbReference type="EMBL" id="KAH3831992.1"/>
    </source>
</evidence>
<organism evidence="2 3">
    <name type="scientific">Dreissena polymorpha</name>
    <name type="common">Zebra mussel</name>
    <name type="synonym">Mytilus polymorpha</name>
    <dbReference type="NCBI Taxonomy" id="45954"/>
    <lineage>
        <taxon>Eukaryota</taxon>
        <taxon>Metazoa</taxon>
        <taxon>Spiralia</taxon>
        <taxon>Lophotrochozoa</taxon>
        <taxon>Mollusca</taxon>
        <taxon>Bivalvia</taxon>
        <taxon>Autobranchia</taxon>
        <taxon>Heteroconchia</taxon>
        <taxon>Euheterodonta</taxon>
        <taxon>Imparidentia</taxon>
        <taxon>Neoheterodontei</taxon>
        <taxon>Myida</taxon>
        <taxon>Dreissenoidea</taxon>
        <taxon>Dreissenidae</taxon>
        <taxon>Dreissena</taxon>
    </lineage>
</organism>
<dbReference type="InterPro" id="IPR011333">
    <property type="entry name" value="SKP1/BTB/POZ_sf"/>
</dbReference>
<accession>A0A9D4HGK8</accession>
<evidence type="ECO:0000313" key="3">
    <source>
        <dbReference type="Proteomes" id="UP000828390"/>
    </source>
</evidence>